<accession>A0A4S4DCW2</accession>
<proteinExistence type="predicted"/>
<reference evidence="1 2" key="1">
    <citation type="journal article" date="2018" name="Proc. Natl. Acad. Sci. U.S.A.">
        <title>Draft genome sequence of Camellia sinensis var. sinensis provides insights into the evolution of the tea genome and tea quality.</title>
        <authorList>
            <person name="Wei C."/>
            <person name="Yang H."/>
            <person name="Wang S."/>
            <person name="Zhao J."/>
            <person name="Liu C."/>
            <person name="Gao L."/>
            <person name="Xia E."/>
            <person name="Lu Y."/>
            <person name="Tai Y."/>
            <person name="She G."/>
            <person name="Sun J."/>
            <person name="Cao H."/>
            <person name="Tong W."/>
            <person name="Gao Q."/>
            <person name="Li Y."/>
            <person name="Deng W."/>
            <person name="Jiang X."/>
            <person name="Wang W."/>
            <person name="Chen Q."/>
            <person name="Zhang S."/>
            <person name="Li H."/>
            <person name="Wu J."/>
            <person name="Wang P."/>
            <person name="Li P."/>
            <person name="Shi C."/>
            <person name="Zheng F."/>
            <person name="Jian J."/>
            <person name="Huang B."/>
            <person name="Shan D."/>
            <person name="Shi M."/>
            <person name="Fang C."/>
            <person name="Yue Y."/>
            <person name="Li F."/>
            <person name="Li D."/>
            <person name="Wei S."/>
            <person name="Han B."/>
            <person name="Jiang C."/>
            <person name="Yin Y."/>
            <person name="Xia T."/>
            <person name="Zhang Z."/>
            <person name="Bennetzen J.L."/>
            <person name="Zhao S."/>
            <person name="Wan X."/>
        </authorList>
    </citation>
    <scope>NUCLEOTIDE SEQUENCE [LARGE SCALE GENOMIC DNA]</scope>
    <source>
        <strain evidence="2">cv. Shuchazao</strain>
        <tissue evidence="1">Leaf</tissue>
    </source>
</reference>
<keyword evidence="2" id="KW-1185">Reference proteome</keyword>
<name>A0A4S4DCW2_CAMSN</name>
<dbReference type="Proteomes" id="UP000306102">
    <property type="component" value="Unassembled WGS sequence"/>
</dbReference>
<comment type="caution">
    <text evidence="1">The sequence shown here is derived from an EMBL/GenBank/DDBJ whole genome shotgun (WGS) entry which is preliminary data.</text>
</comment>
<evidence type="ECO:0000313" key="1">
    <source>
        <dbReference type="EMBL" id="THG00458.1"/>
    </source>
</evidence>
<evidence type="ECO:0000313" key="2">
    <source>
        <dbReference type="Proteomes" id="UP000306102"/>
    </source>
</evidence>
<organism evidence="1 2">
    <name type="scientific">Camellia sinensis var. sinensis</name>
    <name type="common">China tea</name>
    <dbReference type="NCBI Taxonomy" id="542762"/>
    <lineage>
        <taxon>Eukaryota</taxon>
        <taxon>Viridiplantae</taxon>
        <taxon>Streptophyta</taxon>
        <taxon>Embryophyta</taxon>
        <taxon>Tracheophyta</taxon>
        <taxon>Spermatophyta</taxon>
        <taxon>Magnoliopsida</taxon>
        <taxon>eudicotyledons</taxon>
        <taxon>Gunneridae</taxon>
        <taxon>Pentapetalae</taxon>
        <taxon>asterids</taxon>
        <taxon>Ericales</taxon>
        <taxon>Theaceae</taxon>
        <taxon>Camellia</taxon>
    </lineage>
</organism>
<gene>
    <name evidence="1" type="ORF">TEA_006888</name>
</gene>
<dbReference type="EMBL" id="SDRB02011671">
    <property type="protein sequence ID" value="THG00458.1"/>
    <property type="molecule type" value="Genomic_DNA"/>
</dbReference>
<protein>
    <submittedName>
        <fullName evidence="1">Uncharacterized protein</fullName>
    </submittedName>
</protein>
<sequence length="116" mass="12693">MVGLDITIKVCLVVSYGACGTIPLLIVNAENEIVLQQIMEGMVIDTLLYLFMHVGDSKTCAANAYHTGKSMDLVLTWMIFMIFPPRNNDKGPCNNCGRMVRNRQMRTAGPKAGGSP</sequence>
<dbReference type="AlphaFoldDB" id="A0A4S4DCW2"/>